<evidence type="ECO:0000256" key="3">
    <source>
        <dbReference type="ARBA" id="ARBA00022448"/>
    </source>
</evidence>
<dbReference type="AlphaFoldDB" id="A0A076YW45"/>
<name>A0A076YW45_STRAG</name>
<comment type="caution">
    <text evidence="7">The sequence shown here is derived from an EMBL/GenBank/DDBJ whole genome shotgun (WGS) entry which is preliminary data.</text>
</comment>
<evidence type="ECO:0000259" key="6">
    <source>
        <dbReference type="PROSITE" id="PS50983"/>
    </source>
</evidence>
<dbReference type="GO" id="GO:0030288">
    <property type="term" value="C:outer membrane-bounded periplasmic space"/>
    <property type="evidence" value="ECO:0007669"/>
    <property type="project" value="TreeGrafter"/>
</dbReference>
<evidence type="ECO:0000313" key="7">
    <source>
        <dbReference type="EMBL" id="KLJ28799.1"/>
    </source>
</evidence>
<keyword evidence="3" id="KW-0813">Transport</keyword>
<evidence type="ECO:0000256" key="2">
    <source>
        <dbReference type="ARBA" id="ARBA00008814"/>
    </source>
</evidence>
<feature type="signal peptide" evidence="5">
    <location>
        <begin position="1"/>
        <end position="20"/>
    </location>
</feature>
<evidence type="ECO:0000313" key="8">
    <source>
        <dbReference type="Proteomes" id="UP000035174"/>
    </source>
</evidence>
<accession>A0A076YW45</accession>
<keyword evidence="4 5" id="KW-0732">Signal</keyword>
<dbReference type="InterPro" id="IPR051313">
    <property type="entry name" value="Bact_iron-sidero_bind"/>
</dbReference>
<sequence>MKKIGIIVLTLLTFFLVSCGQQTKQESTKTTISKMPKIEGFTYYGKIPENPKKVINFTYSYTGYLLKLGVNVSSYSLDLEKDSPVFGKQLKEAKKLTADDTEAIAAQKPDLIMVFDQDPNINTLKKIAPTLVIKYGAQNYLDMMPALGKVFGKEKEANQWVSQWKTKTLAVKKDLHHILKPNTTFTIMDFYDKNIYLYGNNFGRGGELIYDSLGYAAPEKVKKDVFKKGWFTVSQEAIGDYVGDYALVNINKTTKKAASSLKESDVWKNLPAVKKGHIIESNYDVFYFSDPLSLEAQLKSFTKAIKENTN</sequence>
<dbReference type="Proteomes" id="UP000035174">
    <property type="component" value="Unassembled WGS sequence"/>
</dbReference>
<dbReference type="InterPro" id="IPR002491">
    <property type="entry name" value="ABC_transptr_periplasmic_BD"/>
</dbReference>
<dbReference type="SUPFAM" id="SSF53807">
    <property type="entry name" value="Helical backbone' metal receptor"/>
    <property type="match status" value="1"/>
</dbReference>
<evidence type="ECO:0000256" key="5">
    <source>
        <dbReference type="SAM" id="SignalP"/>
    </source>
</evidence>
<dbReference type="EMBL" id="LCVB01000030">
    <property type="protein sequence ID" value="KLJ28799.1"/>
    <property type="molecule type" value="Genomic_DNA"/>
</dbReference>
<dbReference type="Gene3D" id="3.40.50.1980">
    <property type="entry name" value="Nitrogenase molybdenum iron protein domain"/>
    <property type="match status" value="2"/>
</dbReference>
<dbReference type="PROSITE" id="PS51257">
    <property type="entry name" value="PROKAR_LIPOPROTEIN"/>
    <property type="match status" value="1"/>
</dbReference>
<dbReference type="GO" id="GO:1901678">
    <property type="term" value="P:iron coordination entity transport"/>
    <property type="evidence" value="ECO:0007669"/>
    <property type="project" value="UniProtKB-ARBA"/>
</dbReference>
<dbReference type="PANTHER" id="PTHR30532:SF26">
    <property type="entry name" value="IRON(3+)-HYDROXAMATE-BINDING PROTEIN FHUD"/>
    <property type="match status" value="1"/>
</dbReference>
<feature type="chain" id="PRO_5044364180" evidence="5">
    <location>
        <begin position="21"/>
        <end position="310"/>
    </location>
</feature>
<comment type="similarity">
    <text evidence="2">Belongs to the bacterial solute-binding protein 8 family.</text>
</comment>
<comment type="subcellular location">
    <subcellularLocation>
        <location evidence="1">Cell envelope</location>
    </subcellularLocation>
</comment>
<feature type="domain" description="Fe/B12 periplasmic-binding" evidence="6">
    <location>
        <begin position="53"/>
        <end position="309"/>
    </location>
</feature>
<evidence type="ECO:0000256" key="1">
    <source>
        <dbReference type="ARBA" id="ARBA00004196"/>
    </source>
</evidence>
<evidence type="ECO:0000256" key="4">
    <source>
        <dbReference type="ARBA" id="ARBA00022729"/>
    </source>
</evidence>
<gene>
    <name evidence="7" type="ORF">WA45_06510</name>
</gene>
<reference evidence="7 8" key="1">
    <citation type="journal article" date="2015" name="PLoS ONE">
        <title>Genomic analysis reveals the molecular basis for capsule loss in the group B streptococcus population.</title>
        <authorList>
            <consortium name="DEVANI Consortium"/>
            <person name="Rosini R."/>
            <person name="Campisi E."/>
            <person name="De Chiara M."/>
            <person name="Tettelin H."/>
            <person name="Rinaudo D."/>
            <person name="Toniolo C."/>
            <person name="Metruccio M."/>
            <person name="Guidotti S."/>
            <person name="Sorensen U.B."/>
            <person name="Kilian M."/>
            <person name="Ramirez M."/>
            <person name="Janulczyk R."/>
            <person name="Donati C."/>
            <person name="Grandi G."/>
            <person name="Margarit I."/>
        </authorList>
    </citation>
    <scope>NUCLEOTIDE SEQUENCE [LARGE SCALE GENOMIC DNA]</scope>
    <source>
        <strain evidence="7 8">ES-PW-063</strain>
    </source>
</reference>
<dbReference type="PROSITE" id="PS50983">
    <property type="entry name" value="FE_B12_PBP"/>
    <property type="match status" value="1"/>
</dbReference>
<dbReference type="RefSeq" id="WP_000719460.1">
    <property type="nucleotide sequence ID" value="NZ_AP018935.1"/>
</dbReference>
<dbReference type="PANTHER" id="PTHR30532">
    <property type="entry name" value="IRON III DICITRATE-BINDING PERIPLASMIC PROTEIN"/>
    <property type="match status" value="1"/>
</dbReference>
<proteinExistence type="inferred from homology"/>
<dbReference type="Pfam" id="PF01497">
    <property type="entry name" value="Peripla_BP_2"/>
    <property type="match status" value="1"/>
</dbReference>
<protein>
    <submittedName>
        <fullName evidence="7">Ferrichrome ABC transporter substrate-binding protein</fullName>
    </submittedName>
</protein>
<organism evidence="7 8">
    <name type="scientific">Streptococcus agalactiae</name>
    <dbReference type="NCBI Taxonomy" id="1311"/>
    <lineage>
        <taxon>Bacteria</taxon>
        <taxon>Bacillati</taxon>
        <taxon>Bacillota</taxon>
        <taxon>Bacilli</taxon>
        <taxon>Lactobacillales</taxon>
        <taxon>Streptococcaceae</taxon>
        <taxon>Streptococcus</taxon>
    </lineage>
</organism>